<evidence type="ECO:0000256" key="2">
    <source>
        <dbReference type="ARBA" id="ARBA00022679"/>
    </source>
</evidence>
<dbReference type="AlphaFoldDB" id="A0A4R4ZY46"/>
<comment type="pathway">
    <text evidence="9">Cofactor biosynthesis; coenzyme A biosynthesis; CoA from (R)-pantothenate: step 4/5.</text>
</comment>
<evidence type="ECO:0000259" key="10">
    <source>
        <dbReference type="Pfam" id="PF01467"/>
    </source>
</evidence>
<dbReference type="EC" id="2.7.7.3" evidence="9"/>
<feature type="domain" description="Cytidyltransferase-like" evidence="10">
    <location>
        <begin position="5"/>
        <end position="132"/>
    </location>
</feature>
<dbReference type="HAMAP" id="MF_00151">
    <property type="entry name" value="PPAT_bact"/>
    <property type="match status" value="1"/>
</dbReference>
<keyword evidence="7 9" id="KW-0173">Coenzyme A biosynthesis</keyword>
<evidence type="ECO:0000256" key="3">
    <source>
        <dbReference type="ARBA" id="ARBA00022695"/>
    </source>
</evidence>
<keyword evidence="1 9" id="KW-0963">Cytoplasm</keyword>
<dbReference type="GO" id="GO:0004595">
    <property type="term" value="F:pantetheine-phosphate adenylyltransferase activity"/>
    <property type="evidence" value="ECO:0007669"/>
    <property type="project" value="UniProtKB-UniRule"/>
</dbReference>
<dbReference type="OrthoDB" id="9806661at2"/>
<dbReference type="FunFam" id="3.40.50.620:FF:000012">
    <property type="entry name" value="Phosphopantetheine adenylyltransferase"/>
    <property type="match status" value="1"/>
</dbReference>
<feature type="binding site" evidence="9">
    <location>
        <position position="41"/>
    </location>
    <ligand>
        <name>substrate</name>
    </ligand>
</feature>
<evidence type="ECO:0000256" key="8">
    <source>
        <dbReference type="ARBA" id="ARBA00029346"/>
    </source>
</evidence>
<comment type="subunit">
    <text evidence="9">Homohexamer.</text>
</comment>
<dbReference type="PANTHER" id="PTHR21342">
    <property type="entry name" value="PHOSPHOPANTETHEINE ADENYLYLTRANSFERASE"/>
    <property type="match status" value="1"/>
</dbReference>
<feature type="binding site" evidence="9">
    <location>
        <begin position="9"/>
        <end position="10"/>
    </location>
    <ligand>
        <name>ATP</name>
        <dbReference type="ChEBI" id="CHEBI:30616"/>
    </ligand>
</feature>
<comment type="catalytic activity">
    <reaction evidence="8 9">
        <text>(R)-4'-phosphopantetheine + ATP + H(+) = 3'-dephospho-CoA + diphosphate</text>
        <dbReference type="Rhea" id="RHEA:19801"/>
        <dbReference type="ChEBI" id="CHEBI:15378"/>
        <dbReference type="ChEBI" id="CHEBI:30616"/>
        <dbReference type="ChEBI" id="CHEBI:33019"/>
        <dbReference type="ChEBI" id="CHEBI:57328"/>
        <dbReference type="ChEBI" id="CHEBI:61723"/>
        <dbReference type="EC" id="2.7.7.3"/>
    </reaction>
</comment>
<dbReference type="Pfam" id="PF01467">
    <property type="entry name" value="CTP_transf_like"/>
    <property type="match status" value="1"/>
</dbReference>
<sequence length="159" mass="17562">MRRCLCPGSFDPVTNGHLDVIERAASLFDEVVVAVGVNVSKKGLFSLDERIDMVEKACAHLPSVRVESFEGLLVDFARERDIPAVVKGLRAVTDFDYELQMAQMNHRLTGLETLFVATNPDYSFLSASLVKEVASYGGDVAGLVPDVVLQRLHERLGRR</sequence>
<keyword evidence="4 9" id="KW-0547">Nucleotide-binding</keyword>
<dbReference type="GO" id="GO:0015937">
    <property type="term" value="P:coenzyme A biosynthetic process"/>
    <property type="evidence" value="ECO:0007669"/>
    <property type="project" value="UniProtKB-UniRule"/>
</dbReference>
<dbReference type="InterPro" id="IPR014729">
    <property type="entry name" value="Rossmann-like_a/b/a_fold"/>
</dbReference>
<feature type="binding site" evidence="9">
    <location>
        <position position="98"/>
    </location>
    <ligand>
        <name>ATP</name>
        <dbReference type="ChEBI" id="CHEBI:30616"/>
    </ligand>
</feature>
<keyword evidence="12" id="KW-1185">Reference proteome</keyword>
<comment type="caution">
    <text evidence="11">The sequence shown here is derived from an EMBL/GenBank/DDBJ whole genome shotgun (WGS) entry which is preliminary data.</text>
</comment>
<name>A0A4R4ZY46_9ACTN</name>
<dbReference type="EMBL" id="SMLB01000075">
    <property type="protein sequence ID" value="TDD64181.1"/>
    <property type="molecule type" value="Genomic_DNA"/>
</dbReference>
<keyword evidence="6 9" id="KW-0460">Magnesium</keyword>
<comment type="subcellular location">
    <subcellularLocation>
        <location evidence="9">Cytoplasm</location>
    </subcellularLocation>
</comment>
<organism evidence="11 12">
    <name type="scientific">Jiangella aurantiaca</name>
    <dbReference type="NCBI Taxonomy" id="2530373"/>
    <lineage>
        <taxon>Bacteria</taxon>
        <taxon>Bacillati</taxon>
        <taxon>Actinomycetota</taxon>
        <taxon>Actinomycetes</taxon>
        <taxon>Jiangellales</taxon>
        <taxon>Jiangellaceae</taxon>
        <taxon>Jiangella</taxon>
    </lineage>
</organism>
<dbReference type="CDD" id="cd02163">
    <property type="entry name" value="PPAT"/>
    <property type="match status" value="1"/>
</dbReference>
<comment type="similarity">
    <text evidence="9">Belongs to the bacterial CoaD family.</text>
</comment>
<dbReference type="RefSeq" id="WP_132107832.1">
    <property type="nucleotide sequence ID" value="NZ_SMLB01000075.1"/>
</dbReference>
<feature type="binding site" evidence="9">
    <location>
        <position position="87"/>
    </location>
    <ligand>
        <name>substrate</name>
    </ligand>
</feature>
<evidence type="ECO:0000256" key="1">
    <source>
        <dbReference type="ARBA" id="ARBA00022490"/>
    </source>
</evidence>
<dbReference type="Gene3D" id="3.40.50.620">
    <property type="entry name" value="HUPs"/>
    <property type="match status" value="1"/>
</dbReference>
<evidence type="ECO:0000313" key="11">
    <source>
        <dbReference type="EMBL" id="TDD64181.1"/>
    </source>
</evidence>
<dbReference type="InterPro" id="IPR004821">
    <property type="entry name" value="Cyt_trans-like"/>
</dbReference>
<keyword evidence="3 9" id="KW-0548">Nucleotidyltransferase</keyword>
<dbReference type="SUPFAM" id="SSF52374">
    <property type="entry name" value="Nucleotidylyl transferase"/>
    <property type="match status" value="1"/>
</dbReference>
<evidence type="ECO:0000313" key="12">
    <source>
        <dbReference type="Proteomes" id="UP000295217"/>
    </source>
</evidence>
<dbReference type="GO" id="GO:0005737">
    <property type="term" value="C:cytoplasm"/>
    <property type="evidence" value="ECO:0007669"/>
    <property type="project" value="UniProtKB-SubCell"/>
</dbReference>
<keyword evidence="2 9" id="KW-0808">Transferase</keyword>
<dbReference type="PANTHER" id="PTHR21342:SF1">
    <property type="entry name" value="PHOSPHOPANTETHEINE ADENYLYLTRANSFERASE"/>
    <property type="match status" value="1"/>
</dbReference>
<feature type="binding site" evidence="9">
    <location>
        <position position="17"/>
    </location>
    <ligand>
        <name>ATP</name>
        <dbReference type="ChEBI" id="CHEBI:30616"/>
    </ligand>
</feature>
<evidence type="ECO:0000256" key="9">
    <source>
        <dbReference type="HAMAP-Rule" id="MF_00151"/>
    </source>
</evidence>
<feature type="binding site" evidence="9">
    <location>
        <begin position="122"/>
        <end position="128"/>
    </location>
    <ligand>
        <name>ATP</name>
        <dbReference type="ChEBI" id="CHEBI:30616"/>
    </ligand>
</feature>
<dbReference type="PRINTS" id="PR01020">
    <property type="entry name" value="LPSBIOSNTHSS"/>
</dbReference>
<evidence type="ECO:0000256" key="4">
    <source>
        <dbReference type="ARBA" id="ARBA00022741"/>
    </source>
</evidence>
<dbReference type="Proteomes" id="UP000295217">
    <property type="component" value="Unassembled WGS sequence"/>
</dbReference>
<feature type="binding site" evidence="9">
    <location>
        <position position="9"/>
    </location>
    <ligand>
        <name>substrate</name>
    </ligand>
</feature>
<dbReference type="NCBIfam" id="TIGR01510">
    <property type="entry name" value="coaD_prev_kdtB"/>
    <property type="match status" value="1"/>
</dbReference>
<feature type="site" description="Transition state stabilizer" evidence="9">
    <location>
        <position position="17"/>
    </location>
</feature>
<dbReference type="UniPathway" id="UPA00241">
    <property type="reaction ID" value="UER00355"/>
</dbReference>
<dbReference type="InterPro" id="IPR001980">
    <property type="entry name" value="PPAT"/>
</dbReference>
<keyword evidence="5 9" id="KW-0067">ATP-binding</keyword>
<feature type="binding site" evidence="9">
    <location>
        <begin position="88"/>
        <end position="90"/>
    </location>
    <ligand>
        <name>ATP</name>
        <dbReference type="ChEBI" id="CHEBI:30616"/>
    </ligand>
</feature>
<feature type="binding site" evidence="9">
    <location>
        <position position="73"/>
    </location>
    <ligand>
        <name>substrate</name>
    </ligand>
</feature>
<accession>A0A4R4ZY46</accession>
<evidence type="ECO:0000256" key="6">
    <source>
        <dbReference type="ARBA" id="ARBA00022842"/>
    </source>
</evidence>
<dbReference type="GO" id="GO:0005524">
    <property type="term" value="F:ATP binding"/>
    <property type="evidence" value="ECO:0007669"/>
    <property type="project" value="UniProtKB-KW"/>
</dbReference>
<comment type="cofactor">
    <cofactor evidence="9">
        <name>Mg(2+)</name>
        <dbReference type="ChEBI" id="CHEBI:18420"/>
    </cofactor>
</comment>
<reference evidence="11 12" key="1">
    <citation type="submission" date="2019-02" db="EMBL/GenBank/DDBJ databases">
        <title>Draft genome sequences of novel Actinobacteria.</title>
        <authorList>
            <person name="Sahin N."/>
            <person name="Ay H."/>
            <person name="Saygin H."/>
        </authorList>
    </citation>
    <scope>NUCLEOTIDE SEQUENCE [LARGE SCALE GENOMIC DNA]</scope>
    <source>
        <strain evidence="11 12">8K307</strain>
    </source>
</reference>
<dbReference type="NCBIfam" id="TIGR00125">
    <property type="entry name" value="cyt_tran_rel"/>
    <property type="match status" value="1"/>
</dbReference>
<protein>
    <recommendedName>
        <fullName evidence="9">Phosphopantetheine adenylyltransferase</fullName>
        <ecNumber evidence="9">2.7.7.3</ecNumber>
    </recommendedName>
    <alternativeName>
        <fullName evidence="9">Dephospho-CoA pyrophosphorylase</fullName>
    </alternativeName>
    <alternativeName>
        <fullName evidence="9">Pantetheine-phosphate adenylyltransferase</fullName>
        <shortName evidence="9">PPAT</shortName>
    </alternativeName>
</protein>
<evidence type="ECO:0000256" key="7">
    <source>
        <dbReference type="ARBA" id="ARBA00022993"/>
    </source>
</evidence>
<proteinExistence type="inferred from homology"/>
<gene>
    <name evidence="9" type="primary">coaD</name>
    <name evidence="11" type="ORF">E1262_29055</name>
</gene>
<evidence type="ECO:0000256" key="5">
    <source>
        <dbReference type="ARBA" id="ARBA00022840"/>
    </source>
</evidence>
<comment type="function">
    <text evidence="9">Reversibly transfers an adenylyl group from ATP to 4'-phosphopantetheine, yielding dephospho-CoA (dPCoA) and pyrophosphate.</text>
</comment>